<dbReference type="InterPro" id="IPR011051">
    <property type="entry name" value="RmlC_Cupin_sf"/>
</dbReference>
<dbReference type="InterPro" id="IPR014710">
    <property type="entry name" value="RmlC-like_jellyroll"/>
</dbReference>
<comment type="caution">
    <text evidence="1">The sequence shown here is derived from an EMBL/GenBank/DDBJ whole genome shotgun (WGS) entry which is preliminary data.</text>
</comment>
<sequence>MRPHVELIDEKDLIWHPAELPHGSGEARQRNLNYCEEKGEASLLVEFTSDWTRPAGLHAAQTEWYVLSGEISVGEQVLVKDDYLMAPQGVLMPAVKAKAGTRILLFREYADWTFTPGNAHGANRNPEHELVIKHASKMDWYDVTHPTHGSPMDFSRGGTPVPGLFIKLLHHDKVTGFYTRLIHAKPNWKEHPLAHHPCYEEAFTLEGSFEYNFGTMYPGTYFFRPAGVRHGDFVAGAEGTTWLLRCDGRLVDWYTENARVEMHGDPVNWGPDFPGSEPPVLLQATRSRSVGPMKDPSYV</sequence>
<dbReference type="InterPro" id="IPR028013">
    <property type="entry name" value="DUF4437"/>
</dbReference>
<dbReference type="EMBL" id="JAJTWU010000001">
    <property type="protein sequence ID" value="MCE4552861.1"/>
    <property type="molecule type" value="Genomic_DNA"/>
</dbReference>
<dbReference type="SUPFAM" id="SSF51182">
    <property type="entry name" value="RmlC-like cupins"/>
    <property type="match status" value="2"/>
</dbReference>
<dbReference type="RefSeq" id="WP_233369578.1">
    <property type="nucleotide sequence ID" value="NZ_JAJTWU010000001.1"/>
</dbReference>
<keyword evidence="2" id="KW-1185">Reference proteome</keyword>
<organism evidence="1 2">
    <name type="scientific">Pelomonas cellulosilytica</name>
    <dbReference type="NCBI Taxonomy" id="2906762"/>
    <lineage>
        <taxon>Bacteria</taxon>
        <taxon>Pseudomonadati</taxon>
        <taxon>Pseudomonadota</taxon>
        <taxon>Betaproteobacteria</taxon>
        <taxon>Burkholderiales</taxon>
        <taxon>Sphaerotilaceae</taxon>
        <taxon>Roseateles</taxon>
    </lineage>
</organism>
<evidence type="ECO:0000313" key="2">
    <source>
        <dbReference type="Proteomes" id="UP001200741"/>
    </source>
</evidence>
<gene>
    <name evidence="1" type="ORF">LXT13_00170</name>
</gene>
<protein>
    <submittedName>
        <fullName evidence="1">DUF4437 domain-containing protein</fullName>
    </submittedName>
</protein>
<name>A0ABS8XQI6_9BURK</name>
<dbReference type="Proteomes" id="UP001200741">
    <property type="component" value="Unassembled WGS sequence"/>
</dbReference>
<evidence type="ECO:0000313" key="1">
    <source>
        <dbReference type="EMBL" id="MCE4552861.1"/>
    </source>
</evidence>
<accession>A0ABS8XQI6</accession>
<proteinExistence type="predicted"/>
<dbReference type="Gene3D" id="2.60.120.10">
    <property type="entry name" value="Jelly Rolls"/>
    <property type="match status" value="1"/>
</dbReference>
<reference evidence="1 2" key="1">
    <citation type="submission" date="2021-12" db="EMBL/GenBank/DDBJ databases">
        <title>Genome seq of P8.</title>
        <authorList>
            <person name="Seo T."/>
        </authorList>
    </citation>
    <scope>NUCLEOTIDE SEQUENCE [LARGE SCALE GENOMIC DNA]</scope>
    <source>
        <strain evidence="1 2">P8</strain>
    </source>
</reference>
<dbReference type="Pfam" id="PF14499">
    <property type="entry name" value="DUF4437"/>
    <property type="match status" value="1"/>
</dbReference>